<comment type="similarity">
    <text evidence="1 8 9">Belongs to the NAD synthetase family.</text>
</comment>
<proteinExistence type="inferred from homology"/>
<dbReference type="RefSeq" id="WP_040008427.1">
    <property type="nucleotide sequence ID" value="NZ_CP009574.1"/>
</dbReference>
<gene>
    <name evidence="8" type="primary">nadE</name>
    <name evidence="12" type="ORF">LO80_03020</name>
</gene>
<dbReference type="GO" id="GO:0008795">
    <property type="term" value="F:NAD+ synthase activity"/>
    <property type="evidence" value="ECO:0007669"/>
    <property type="project" value="UniProtKB-UniRule"/>
</dbReference>
<dbReference type="UniPathway" id="UPA00253">
    <property type="reaction ID" value="UER00333"/>
</dbReference>
<organism evidence="12 13">
    <name type="scientific">Candidatus Francisella endociliophora</name>
    <dbReference type="NCBI Taxonomy" id="653937"/>
    <lineage>
        <taxon>Bacteria</taxon>
        <taxon>Pseudomonadati</taxon>
        <taxon>Pseudomonadota</taxon>
        <taxon>Gammaproteobacteria</taxon>
        <taxon>Thiotrichales</taxon>
        <taxon>Francisellaceae</taxon>
        <taxon>Francisella</taxon>
    </lineage>
</organism>
<evidence type="ECO:0000256" key="10">
    <source>
        <dbReference type="RuleBase" id="RU003812"/>
    </source>
</evidence>
<comment type="catalytic activity">
    <reaction evidence="8 10">
        <text>deamido-NAD(+) + NH4(+) + ATP = AMP + diphosphate + NAD(+) + H(+)</text>
        <dbReference type="Rhea" id="RHEA:21188"/>
        <dbReference type="ChEBI" id="CHEBI:15378"/>
        <dbReference type="ChEBI" id="CHEBI:28938"/>
        <dbReference type="ChEBI" id="CHEBI:30616"/>
        <dbReference type="ChEBI" id="CHEBI:33019"/>
        <dbReference type="ChEBI" id="CHEBI:57540"/>
        <dbReference type="ChEBI" id="CHEBI:58437"/>
        <dbReference type="ChEBI" id="CHEBI:456215"/>
        <dbReference type="EC" id="6.3.1.5"/>
    </reaction>
</comment>
<dbReference type="InterPro" id="IPR003694">
    <property type="entry name" value="NAD_synthase"/>
</dbReference>
<dbReference type="GO" id="GO:0003952">
    <property type="term" value="F:NAD+ synthase (glutamine-hydrolyzing) activity"/>
    <property type="evidence" value="ECO:0007669"/>
    <property type="project" value="InterPro"/>
</dbReference>
<evidence type="ECO:0000256" key="5">
    <source>
        <dbReference type="ARBA" id="ARBA00022840"/>
    </source>
</evidence>
<feature type="binding site" evidence="8">
    <location>
        <position position="142"/>
    </location>
    <ligand>
        <name>ATP</name>
        <dbReference type="ChEBI" id="CHEBI:30616"/>
    </ligand>
</feature>
<comment type="subunit">
    <text evidence="8">Homodimer.</text>
</comment>
<feature type="binding site" evidence="8">
    <location>
        <position position="171"/>
    </location>
    <ligand>
        <name>ATP</name>
        <dbReference type="ChEBI" id="CHEBI:30616"/>
    </ligand>
</feature>
<comment type="pathway">
    <text evidence="8">Cofactor biosynthesis; NAD(+) biosynthesis; NAD(+) from deamido-NAD(+) (ammonia route): step 1/1.</text>
</comment>
<evidence type="ECO:0000256" key="1">
    <source>
        <dbReference type="ARBA" id="ARBA00005859"/>
    </source>
</evidence>
<comment type="function">
    <text evidence="8">Catalyzes the ATP-dependent amidation of deamido-NAD to form NAD. Uses ammonia as a nitrogen source.</text>
</comment>
<feature type="domain" description="NAD/GMP synthase" evidence="11">
    <location>
        <begin position="13"/>
        <end position="243"/>
    </location>
</feature>
<dbReference type="Proteomes" id="UP000029672">
    <property type="component" value="Chromosome"/>
</dbReference>
<dbReference type="GO" id="GO:0009435">
    <property type="term" value="P:NAD+ biosynthetic process"/>
    <property type="evidence" value="ECO:0007669"/>
    <property type="project" value="UniProtKB-UniRule"/>
</dbReference>
<keyword evidence="6 8" id="KW-0460">Magnesium</keyword>
<keyword evidence="3 8" id="KW-0479">Metal-binding</keyword>
<keyword evidence="2 8" id="KW-0436">Ligase</keyword>
<feature type="binding site" description="in other chain" evidence="8">
    <location>
        <begin position="239"/>
        <end position="240"/>
    </location>
    <ligand>
        <name>deamido-NAD(+)</name>
        <dbReference type="ChEBI" id="CHEBI:58437"/>
        <note>ligand shared between two neighboring subunits</note>
    </ligand>
</feature>
<evidence type="ECO:0000313" key="12">
    <source>
        <dbReference type="EMBL" id="AIT09048.1"/>
    </source>
</evidence>
<dbReference type="GO" id="GO:0005524">
    <property type="term" value="F:ATP binding"/>
    <property type="evidence" value="ECO:0007669"/>
    <property type="project" value="UniProtKB-UniRule"/>
</dbReference>
<evidence type="ECO:0000256" key="2">
    <source>
        <dbReference type="ARBA" id="ARBA00022598"/>
    </source>
</evidence>
<reference evidence="12 13" key="1">
    <citation type="submission" date="2014-10" db="EMBL/GenBank/DDBJ databases">
        <title>Whole genome sequence of Francisella endociliophora strain FSC1006, isolated from a laboratory culture of the marine ciliate Euplotes raikovi.</title>
        <authorList>
            <person name="Granberg M."/>
            <person name="Backman S."/>
            <person name="Lundmark E."/>
            <person name="Nilsson E."/>
            <person name="Karlsson E."/>
            <person name="Thelaus J."/>
            <person name="Ohrman C."/>
            <person name="Larkeryd A."/>
            <person name="Stenberg P."/>
        </authorList>
    </citation>
    <scope>NUCLEOTIDE SEQUENCE [LARGE SCALE GENOMIC DNA]</scope>
    <source>
        <strain evidence="12 13">FSC1006</strain>
    </source>
</reference>
<dbReference type="EC" id="6.3.1.5" evidence="8 10"/>
<keyword evidence="4 8" id="KW-0547">Nucleotide-binding</keyword>
<dbReference type="InterPro" id="IPR014729">
    <property type="entry name" value="Rossmann-like_a/b/a_fold"/>
</dbReference>
<dbReference type="GO" id="GO:0005737">
    <property type="term" value="C:cytoplasm"/>
    <property type="evidence" value="ECO:0007669"/>
    <property type="project" value="InterPro"/>
</dbReference>
<dbReference type="PANTHER" id="PTHR23090">
    <property type="entry name" value="NH 3 /GLUTAMINE-DEPENDENT NAD + SYNTHETASE"/>
    <property type="match status" value="1"/>
</dbReference>
<keyword evidence="7 8" id="KW-0520">NAD</keyword>
<evidence type="ECO:0000256" key="9">
    <source>
        <dbReference type="RuleBase" id="RU003811"/>
    </source>
</evidence>
<dbReference type="HAMAP" id="MF_00193">
    <property type="entry name" value="NadE_ammonia_dep"/>
    <property type="match status" value="1"/>
</dbReference>
<dbReference type="CDD" id="cd00553">
    <property type="entry name" value="NAD_synthase"/>
    <property type="match status" value="1"/>
</dbReference>
<protein>
    <recommendedName>
        <fullName evidence="8 10">NH(3)-dependent NAD(+) synthetase</fullName>
        <ecNumber evidence="8 10">6.3.1.5</ecNumber>
    </recommendedName>
</protein>
<dbReference type="HOGENOM" id="CLU_059327_1_1_6"/>
<feature type="binding site" description="in other chain" evidence="8">
    <location>
        <position position="122"/>
    </location>
    <ligand>
        <name>deamido-NAD(+)</name>
        <dbReference type="ChEBI" id="CHEBI:58437"/>
        <note>ligand shared between two neighboring subunits</note>
    </ligand>
</feature>
<feature type="binding site" evidence="8">
    <location>
        <position position="41"/>
    </location>
    <ligand>
        <name>Mg(2+)</name>
        <dbReference type="ChEBI" id="CHEBI:18420"/>
    </ligand>
</feature>
<evidence type="ECO:0000256" key="7">
    <source>
        <dbReference type="ARBA" id="ARBA00023027"/>
    </source>
</evidence>
<feature type="binding site" evidence="8">
    <location>
        <position position="193"/>
    </location>
    <ligand>
        <name>ATP</name>
        <dbReference type="ChEBI" id="CHEBI:30616"/>
    </ligand>
</feature>
<dbReference type="AlphaFoldDB" id="A0A097ENA7"/>
<dbReference type="KEGG" id="frf:LO80_03020"/>
<evidence type="ECO:0000313" key="13">
    <source>
        <dbReference type="Proteomes" id="UP000029672"/>
    </source>
</evidence>
<dbReference type="PANTHER" id="PTHR23090:SF7">
    <property type="entry name" value="NH(3)-DEPENDENT NAD(+) SYNTHETASE"/>
    <property type="match status" value="1"/>
</dbReference>
<evidence type="ECO:0000256" key="6">
    <source>
        <dbReference type="ARBA" id="ARBA00022842"/>
    </source>
</evidence>
<evidence type="ECO:0000256" key="3">
    <source>
        <dbReference type="ARBA" id="ARBA00022723"/>
    </source>
</evidence>
<dbReference type="Pfam" id="PF02540">
    <property type="entry name" value="NAD_synthase"/>
    <property type="match status" value="1"/>
</dbReference>
<dbReference type="EMBL" id="CP009574">
    <property type="protein sequence ID" value="AIT09048.1"/>
    <property type="molecule type" value="Genomic_DNA"/>
</dbReference>
<dbReference type="InterPro" id="IPR022310">
    <property type="entry name" value="NAD/GMP_synthase"/>
</dbReference>
<evidence type="ECO:0000256" key="4">
    <source>
        <dbReference type="ARBA" id="ARBA00022741"/>
    </source>
</evidence>
<feature type="binding site" description="in other chain" evidence="8">
    <location>
        <position position="155"/>
    </location>
    <ligand>
        <name>deamido-NAD(+)</name>
        <dbReference type="ChEBI" id="CHEBI:58437"/>
        <note>ligand shared between two neighboring subunits</note>
    </ligand>
</feature>
<dbReference type="Gene3D" id="3.40.50.620">
    <property type="entry name" value="HUPs"/>
    <property type="match status" value="1"/>
</dbReference>
<dbReference type="InterPro" id="IPR022926">
    <property type="entry name" value="NH(3)-dep_NAD(+)_synth"/>
</dbReference>
<evidence type="ECO:0000259" key="11">
    <source>
        <dbReference type="Pfam" id="PF02540"/>
    </source>
</evidence>
<sequence length="249" mass="27932">MSVVKNFKPNEYANKITEWLKDSCLNYPAEGFVVGISGGIDSAVAVSLAVNTGLPVTGLIMPSKNNDDKDTLDAIELAKKLNIEYHLIPIQPVYETFLDSAEDIKNSANDRQHVIKGNAQARFRMIYLYAYAQQNNRMVIGTDNACEWYMGYFTKFGDGAADILPLIKLKKSQVFELGSYLNVPNNILTKAPSAGLWLGQTDEAEMGVSYQEIDDFLDGKHVSDYALNQIKFWHNRSHHKRIMAKAPDF</sequence>
<dbReference type="OrthoDB" id="9760188at2"/>
<accession>A0A097ENA7</accession>
<feature type="binding site" evidence="8">
    <location>
        <begin position="35"/>
        <end position="42"/>
    </location>
    <ligand>
        <name>ATP</name>
        <dbReference type="ChEBI" id="CHEBI:30616"/>
    </ligand>
</feature>
<feature type="binding site" evidence="8">
    <location>
        <position position="162"/>
    </location>
    <ligand>
        <name>deamido-NAD(+)</name>
        <dbReference type="ChEBI" id="CHEBI:58437"/>
        <note>ligand shared between two neighboring subunits</note>
    </ligand>
</feature>
<dbReference type="STRING" id="1547445.LO80_03020"/>
<feature type="binding site" evidence="8">
    <location>
        <position position="147"/>
    </location>
    <ligand>
        <name>Mg(2+)</name>
        <dbReference type="ChEBI" id="CHEBI:18420"/>
    </ligand>
</feature>
<name>A0A097ENA7_9GAMM</name>
<keyword evidence="5 8" id="KW-0067">ATP-binding</keyword>
<dbReference type="GO" id="GO:0046872">
    <property type="term" value="F:metal ion binding"/>
    <property type="evidence" value="ECO:0007669"/>
    <property type="project" value="UniProtKB-KW"/>
</dbReference>
<dbReference type="GO" id="GO:0004359">
    <property type="term" value="F:glutaminase activity"/>
    <property type="evidence" value="ECO:0007669"/>
    <property type="project" value="InterPro"/>
</dbReference>
<evidence type="ECO:0000256" key="8">
    <source>
        <dbReference type="HAMAP-Rule" id="MF_00193"/>
    </source>
</evidence>
<dbReference type="eggNOG" id="COG0171">
    <property type="taxonomic scope" value="Bacteria"/>
</dbReference>
<keyword evidence="13" id="KW-1185">Reference proteome</keyword>
<dbReference type="NCBIfam" id="TIGR00552">
    <property type="entry name" value="nadE"/>
    <property type="match status" value="1"/>
</dbReference>
<dbReference type="SUPFAM" id="SSF52402">
    <property type="entry name" value="Adenine nucleotide alpha hydrolases-like"/>
    <property type="match status" value="1"/>
</dbReference>